<reference evidence="11 12" key="1">
    <citation type="submission" date="2011-07" db="EMBL/GenBank/DDBJ databases">
        <authorList>
            <person name="Coyne R."/>
            <person name="Brami D."/>
            <person name="Johnson J."/>
            <person name="Hostetler J."/>
            <person name="Hannick L."/>
            <person name="Clark T."/>
            <person name="Cassidy-Hanley D."/>
            <person name="Inman J."/>
        </authorList>
    </citation>
    <scope>NUCLEOTIDE SEQUENCE [LARGE SCALE GENOMIC DNA]</scope>
    <source>
        <strain evidence="11 12">G5</strain>
    </source>
</reference>
<dbReference type="InParanoid" id="G0R326"/>
<dbReference type="InterPro" id="IPR006073">
    <property type="entry name" value="GTP-bd"/>
</dbReference>
<dbReference type="Gene3D" id="3.30.300.20">
    <property type="match status" value="1"/>
</dbReference>
<protein>
    <recommendedName>
        <fullName evidence="2">GTPase Der</fullName>
    </recommendedName>
    <alternativeName>
        <fullName evidence="7">GTP-binding protein EngA</fullName>
    </alternativeName>
</protein>
<evidence type="ECO:0000256" key="6">
    <source>
        <dbReference type="ARBA" id="ARBA00023134"/>
    </source>
</evidence>
<feature type="domain" description="G" evidence="9">
    <location>
        <begin position="48"/>
        <end position="162"/>
    </location>
</feature>
<feature type="coiled-coil region" evidence="8">
    <location>
        <begin position="227"/>
        <end position="285"/>
    </location>
</feature>
<dbReference type="FunCoup" id="G0R326">
    <property type="interactions" value="10"/>
</dbReference>
<dbReference type="FunFam" id="3.30.300.20:FF:000004">
    <property type="entry name" value="GTPase Der"/>
    <property type="match status" value="1"/>
</dbReference>
<evidence type="ECO:0000256" key="3">
    <source>
        <dbReference type="ARBA" id="ARBA00022517"/>
    </source>
</evidence>
<name>G0R326_ICHMU</name>
<keyword evidence="12" id="KW-1185">Reference proteome</keyword>
<dbReference type="NCBIfam" id="TIGR03594">
    <property type="entry name" value="GTPase_EngA"/>
    <property type="match status" value="1"/>
</dbReference>
<evidence type="ECO:0000256" key="8">
    <source>
        <dbReference type="SAM" id="Coils"/>
    </source>
</evidence>
<dbReference type="PANTHER" id="PTHR43834:SF6">
    <property type="entry name" value="GTPASE DER"/>
    <property type="match status" value="1"/>
</dbReference>
<organism evidence="11 12">
    <name type="scientific">Ichthyophthirius multifiliis</name>
    <name type="common">White spot disease agent</name>
    <name type="synonym">Ich</name>
    <dbReference type="NCBI Taxonomy" id="5932"/>
    <lineage>
        <taxon>Eukaryota</taxon>
        <taxon>Sar</taxon>
        <taxon>Alveolata</taxon>
        <taxon>Ciliophora</taxon>
        <taxon>Intramacronucleata</taxon>
        <taxon>Oligohymenophorea</taxon>
        <taxon>Hymenostomatida</taxon>
        <taxon>Ophryoglenina</taxon>
        <taxon>Ichthyophthirius</taxon>
    </lineage>
</organism>
<dbReference type="GO" id="GO:0005525">
    <property type="term" value="F:GTP binding"/>
    <property type="evidence" value="ECO:0007669"/>
    <property type="project" value="UniProtKB-KW"/>
</dbReference>
<keyword evidence="8" id="KW-0175">Coiled coil</keyword>
<evidence type="ECO:0000256" key="5">
    <source>
        <dbReference type="ARBA" id="ARBA00022741"/>
    </source>
</evidence>
<keyword evidence="5" id="KW-0547">Nucleotide-binding</keyword>
<keyword evidence="6" id="KW-0342">GTP-binding</keyword>
<dbReference type="InterPro" id="IPR027417">
    <property type="entry name" value="P-loop_NTPase"/>
</dbReference>
<dbReference type="RefSeq" id="XP_004027477.1">
    <property type="nucleotide sequence ID" value="XM_004027428.1"/>
</dbReference>
<evidence type="ECO:0000259" key="9">
    <source>
        <dbReference type="Pfam" id="PF01926"/>
    </source>
</evidence>
<feature type="domain" description="G" evidence="9">
    <location>
        <begin position="296"/>
        <end position="413"/>
    </location>
</feature>
<accession>G0R326</accession>
<dbReference type="InterPro" id="IPR005225">
    <property type="entry name" value="Small_GTP-bd"/>
</dbReference>
<evidence type="ECO:0000256" key="2">
    <source>
        <dbReference type="ARBA" id="ARBA00020953"/>
    </source>
</evidence>
<dbReference type="OMA" id="MRTDKRT"/>
<keyword evidence="3" id="KW-0690">Ribosome biogenesis</keyword>
<proteinExistence type="inferred from homology"/>
<dbReference type="HAMAP" id="MF_00195">
    <property type="entry name" value="GTPase_Der"/>
    <property type="match status" value="1"/>
</dbReference>
<dbReference type="OrthoDB" id="8954335at2759"/>
<evidence type="ECO:0000256" key="4">
    <source>
        <dbReference type="ARBA" id="ARBA00022737"/>
    </source>
</evidence>
<dbReference type="PANTHER" id="PTHR43834">
    <property type="entry name" value="GTPASE DER"/>
    <property type="match status" value="1"/>
</dbReference>
<feature type="domain" description="GTPase Der C-terminal KH-domain-like" evidence="10">
    <location>
        <begin position="474"/>
        <end position="555"/>
    </location>
</feature>
<dbReference type="GO" id="GO:0042254">
    <property type="term" value="P:ribosome biogenesis"/>
    <property type="evidence" value="ECO:0007669"/>
    <property type="project" value="UniProtKB-KW"/>
</dbReference>
<dbReference type="eggNOG" id="KOG1191">
    <property type="taxonomic scope" value="Eukaryota"/>
</dbReference>
<dbReference type="Proteomes" id="UP000008983">
    <property type="component" value="Unassembled WGS sequence"/>
</dbReference>
<comment type="similarity">
    <text evidence="1">Belongs to the TRAFAC class TrmE-Era-EngA-EngB-Septin-like GTPase superfamily. EngA (Der) GTPase family.</text>
</comment>
<evidence type="ECO:0000256" key="7">
    <source>
        <dbReference type="ARBA" id="ARBA00032345"/>
    </source>
</evidence>
<keyword evidence="4" id="KW-0677">Repeat</keyword>
<dbReference type="Pfam" id="PF01926">
    <property type="entry name" value="MMR_HSR1"/>
    <property type="match status" value="2"/>
</dbReference>
<dbReference type="InterPro" id="IPR032859">
    <property type="entry name" value="KH_dom-like"/>
</dbReference>
<evidence type="ECO:0000313" key="12">
    <source>
        <dbReference type="Proteomes" id="UP000008983"/>
    </source>
</evidence>
<dbReference type="NCBIfam" id="TIGR00231">
    <property type="entry name" value="small_GTP"/>
    <property type="match status" value="2"/>
</dbReference>
<dbReference type="SUPFAM" id="SSF52540">
    <property type="entry name" value="P-loop containing nucleoside triphosphate hydrolases"/>
    <property type="match status" value="2"/>
</dbReference>
<dbReference type="GeneID" id="14904206"/>
<gene>
    <name evidence="11" type="ORF">IMG5_182690</name>
</gene>
<dbReference type="EMBL" id="GL984289">
    <property type="protein sequence ID" value="EGR28132.1"/>
    <property type="molecule type" value="Genomic_DNA"/>
</dbReference>
<evidence type="ECO:0000259" key="10">
    <source>
        <dbReference type="Pfam" id="PF14714"/>
    </source>
</evidence>
<dbReference type="AlphaFoldDB" id="G0R326"/>
<sequence length="604" mass="70324">MHFLDGAGHHPQLERPDLLAEVLITIQYKFHQKYTFSTIKKKDDIYTISLIGTPNVGKSQLFNRLQTDDTKAIVDKTQGLTRDRKEQITHILGYPIRVVDTAGLEDIPKDKFTGELREKMMNQTLQALLLSDLAVFMVDVRNGISKLDEEIGFWLKKNMKKKEEIDIKDLLFVANKFDDENLLEKTNFLNEVYKLGLGEPIYISALNGNYIPDFLREIDNKISDEYKKKYIEKKEKRKQKLNDIKNQEKQEIQNLNQNNQLGISLEEWEKEFDQINSKIEDESDLDEESSSKNINICFIGRTNAGKSTLINKIIGEERVITHDQSGTTRDSIKVEYIYREKKLTLIDTAGIDQKISKVSDVEKKCQKQTIKSIKNSHIVVCMIDSLRAFQVQDLSLVQYVCDQGKAVILCVNKWDLVPEEYKKKAVRFMQKQLEKNLGQVKGVNLMCFSAEKEDDCAEKIFQTSFQIFERWNLRISTGMLNDWLGKFKKVQNLPTDGKGESLKIRFFAQVKSRPPTFVLFVNNKMLIKNNYLRFMRNKLAEEFQLEGVPIRILIREGERVQDADGKKYSEKYVQFKKRKLMVKKVKRKAKLAKVYLDSFSNQKK</sequence>
<evidence type="ECO:0000313" key="11">
    <source>
        <dbReference type="EMBL" id="EGR28132.1"/>
    </source>
</evidence>
<dbReference type="Pfam" id="PF14714">
    <property type="entry name" value="KH_dom-like"/>
    <property type="match status" value="1"/>
</dbReference>
<dbReference type="InterPro" id="IPR015946">
    <property type="entry name" value="KH_dom-like_a/b"/>
</dbReference>
<dbReference type="STRING" id="857967.G0R326"/>
<dbReference type="Gene3D" id="3.40.50.300">
    <property type="entry name" value="P-loop containing nucleotide triphosphate hydrolases"/>
    <property type="match status" value="2"/>
</dbReference>
<dbReference type="InterPro" id="IPR016484">
    <property type="entry name" value="GTPase_Der"/>
</dbReference>
<evidence type="ECO:0000256" key="1">
    <source>
        <dbReference type="ARBA" id="ARBA00008279"/>
    </source>
</evidence>